<dbReference type="AlphaFoldDB" id="A0A0K0ETU6"/>
<proteinExistence type="predicted"/>
<evidence type="ECO:0000313" key="2">
    <source>
        <dbReference type="Proteomes" id="UP000035680"/>
    </source>
</evidence>
<feature type="transmembrane region" description="Helical" evidence="1">
    <location>
        <begin position="106"/>
        <end position="124"/>
    </location>
</feature>
<dbReference type="WBParaSite" id="SVE_0000212950.1">
    <property type="protein sequence ID" value="SVE_0000212950.1"/>
    <property type="gene ID" value="SVE_0000212950"/>
</dbReference>
<feature type="transmembrane region" description="Helical" evidence="1">
    <location>
        <begin position="40"/>
        <end position="60"/>
    </location>
</feature>
<sequence length="125" mass="14598">MFLFFASLHLQIKNQKRWTAKVFETFDLSIDLLLYCGQNFLNLLIHAIMGYILLFLHLTYSDLSSHPIIRELQKGYIKRNTRGWSILYFVLSLLLLLLLLSNAKVVINNKTCLPILLSLLVIVFR</sequence>
<keyword evidence="2" id="KW-1185">Reference proteome</keyword>
<protein>
    <submittedName>
        <fullName evidence="3">Immunity protein</fullName>
    </submittedName>
</protein>
<feature type="transmembrane region" description="Helical" evidence="1">
    <location>
        <begin position="81"/>
        <end position="100"/>
    </location>
</feature>
<keyword evidence="1" id="KW-1133">Transmembrane helix</keyword>
<accession>A0A0K0ETU6</accession>
<evidence type="ECO:0000256" key="1">
    <source>
        <dbReference type="SAM" id="Phobius"/>
    </source>
</evidence>
<keyword evidence="1" id="KW-0472">Membrane</keyword>
<reference evidence="3" key="2">
    <citation type="submission" date="2015-08" db="UniProtKB">
        <authorList>
            <consortium name="WormBaseParasite"/>
        </authorList>
    </citation>
    <scope>IDENTIFICATION</scope>
</reference>
<keyword evidence="1" id="KW-0812">Transmembrane</keyword>
<reference evidence="2" key="1">
    <citation type="submission" date="2014-07" db="EMBL/GenBank/DDBJ databases">
        <authorList>
            <person name="Martin A.A"/>
            <person name="De Silva N."/>
        </authorList>
    </citation>
    <scope>NUCLEOTIDE SEQUENCE</scope>
</reference>
<organism evidence="2 3">
    <name type="scientific">Strongyloides venezuelensis</name>
    <name type="common">Threadworm</name>
    <dbReference type="NCBI Taxonomy" id="75913"/>
    <lineage>
        <taxon>Eukaryota</taxon>
        <taxon>Metazoa</taxon>
        <taxon>Ecdysozoa</taxon>
        <taxon>Nematoda</taxon>
        <taxon>Chromadorea</taxon>
        <taxon>Rhabditida</taxon>
        <taxon>Tylenchina</taxon>
        <taxon>Panagrolaimomorpha</taxon>
        <taxon>Strongyloidoidea</taxon>
        <taxon>Strongyloididae</taxon>
        <taxon>Strongyloides</taxon>
    </lineage>
</organism>
<evidence type="ECO:0000313" key="3">
    <source>
        <dbReference type="WBParaSite" id="SVE_0000212950.1"/>
    </source>
</evidence>
<dbReference type="Proteomes" id="UP000035680">
    <property type="component" value="Unassembled WGS sequence"/>
</dbReference>
<name>A0A0K0ETU6_STRVS</name>